<gene>
    <name evidence="1" type="ORF">CLOHYLEM_05757</name>
</gene>
<reference evidence="1" key="1">
    <citation type="submission" date="2009-02" db="EMBL/GenBank/DDBJ databases">
        <authorList>
            <person name="Fulton L."/>
            <person name="Clifton S."/>
            <person name="Fulton B."/>
            <person name="Xu J."/>
            <person name="Minx P."/>
            <person name="Pepin K.H."/>
            <person name="Johnson M."/>
            <person name="Bhonagiri V."/>
            <person name="Nash W.E."/>
            <person name="Mardis E.R."/>
            <person name="Wilson R.K."/>
        </authorList>
    </citation>
    <scope>NUCLEOTIDE SEQUENCE [LARGE SCALE GENOMIC DNA]</scope>
    <source>
        <strain evidence="1">DSM 15053</strain>
    </source>
</reference>
<evidence type="ECO:0000313" key="2">
    <source>
        <dbReference type="Proteomes" id="UP000004893"/>
    </source>
</evidence>
<comment type="caution">
    <text evidence="1">The sequence shown here is derived from an EMBL/GenBank/DDBJ whole genome shotgun (WGS) entry which is preliminary data.</text>
</comment>
<dbReference type="Proteomes" id="UP000004893">
    <property type="component" value="Unassembled WGS sequence"/>
</dbReference>
<organism evidence="1 2">
    <name type="scientific">[Clostridium] hylemonae DSM 15053</name>
    <dbReference type="NCBI Taxonomy" id="553973"/>
    <lineage>
        <taxon>Bacteria</taxon>
        <taxon>Bacillati</taxon>
        <taxon>Bacillota</taxon>
        <taxon>Clostridia</taxon>
        <taxon>Lachnospirales</taxon>
        <taxon>Lachnospiraceae</taxon>
    </lineage>
</organism>
<evidence type="ECO:0000313" key="1">
    <source>
        <dbReference type="EMBL" id="EEG73752.1"/>
    </source>
</evidence>
<sequence length="58" mass="6825">MHRKEGLILKYPRWTGIFFCPVTEDPSSAVVHLAIMNMDNIDKKITKLKRQLYKTSNF</sequence>
<dbReference type="AlphaFoldDB" id="C0C298"/>
<proteinExistence type="predicted"/>
<protein>
    <submittedName>
        <fullName evidence="1">Uncharacterized protein</fullName>
    </submittedName>
</protein>
<reference evidence="1" key="2">
    <citation type="submission" date="2013-06" db="EMBL/GenBank/DDBJ databases">
        <title>Draft genome sequence of Clostridium hylemonae (DSM 15053).</title>
        <authorList>
            <person name="Sudarsanam P."/>
            <person name="Ley R."/>
            <person name="Guruge J."/>
            <person name="Turnbaugh P.J."/>
            <person name="Mahowald M."/>
            <person name="Liep D."/>
            <person name="Gordon J."/>
        </authorList>
    </citation>
    <scope>NUCLEOTIDE SEQUENCE</scope>
    <source>
        <strain evidence="1">DSM 15053</strain>
    </source>
</reference>
<keyword evidence="2" id="KW-1185">Reference proteome</keyword>
<accession>C0C298</accession>
<name>C0C298_9FIRM</name>
<dbReference type="EMBL" id="ABYI02000022">
    <property type="protein sequence ID" value="EEG73752.1"/>
    <property type="molecule type" value="Genomic_DNA"/>
</dbReference>
<dbReference type="HOGENOM" id="CLU_2971330_0_0_9"/>
<dbReference type="STRING" id="553973.CLOHYLEM_05757"/>